<feature type="domain" description="F-box" evidence="1">
    <location>
        <begin position="11"/>
        <end position="56"/>
    </location>
</feature>
<dbReference type="PANTHER" id="PTHR38926:SF5">
    <property type="entry name" value="F-BOX AND LEUCINE-RICH REPEAT PROTEIN 6"/>
    <property type="match status" value="1"/>
</dbReference>
<dbReference type="InterPro" id="IPR032675">
    <property type="entry name" value="LRR_dom_sf"/>
</dbReference>
<dbReference type="SMART" id="SM00256">
    <property type="entry name" value="FBOX"/>
    <property type="match status" value="1"/>
</dbReference>
<dbReference type="OrthoDB" id="3226575at2759"/>
<dbReference type="SUPFAM" id="SSF52047">
    <property type="entry name" value="RNI-like"/>
    <property type="match status" value="1"/>
</dbReference>
<evidence type="ECO:0000313" key="2">
    <source>
        <dbReference type="EMBL" id="KIO33137.1"/>
    </source>
</evidence>
<protein>
    <recommendedName>
        <fullName evidence="1">F-box domain-containing protein</fullName>
    </recommendedName>
</protein>
<reference evidence="2 3" key="1">
    <citation type="submission" date="2014-04" db="EMBL/GenBank/DDBJ databases">
        <authorList>
            <consortium name="DOE Joint Genome Institute"/>
            <person name="Kuo A."/>
            <person name="Girlanda M."/>
            <person name="Perotto S."/>
            <person name="Kohler A."/>
            <person name="Nagy L.G."/>
            <person name="Floudas D."/>
            <person name="Copeland A."/>
            <person name="Barry K.W."/>
            <person name="Cichocki N."/>
            <person name="Veneault-Fourrey C."/>
            <person name="LaButti K."/>
            <person name="Lindquist E.A."/>
            <person name="Lipzen A."/>
            <person name="Lundell T."/>
            <person name="Morin E."/>
            <person name="Murat C."/>
            <person name="Sun H."/>
            <person name="Tunlid A."/>
            <person name="Henrissat B."/>
            <person name="Grigoriev I.V."/>
            <person name="Hibbett D.S."/>
            <person name="Martin F."/>
            <person name="Nordberg H.P."/>
            <person name="Cantor M.N."/>
            <person name="Hua S.X."/>
        </authorList>
    </citation>
    <scope>NUCLEOTIDE SEQUENCE [LARGE SCALE GENOMIC DNA]</scope>
    <source>
        <strain evidence="2 3">MUT 4182</strain>
    </source>
</reference>
<reference evidence="3" key="2">
    <citation type="submission" date="2015-01" db="EMBL/GenBank/DDBJ databases">
        <title>Evolutionary Origins and Diversification of the Mycorrhizal Mutualists.</title>
        <authorList>
            <consortium name="DOE Joint Genome Institute"/>
            <consortium name="Mycorrhizal Genomics Consortium"/>
            <person name="Kohler A."/>
            <person name="Kuo A."/>
            <person name="Nagy L.G."/>
            <person name="Floudas D."/>
            <person name="Copeland A."/>
            <person name="Barry K.W."/>
            <person name="Cichocki N."/>
            <person name="Veneault-Fourrey C."/>
            <person name="LaButti K."/>
            <person name="Lindquist E.A."/>
            <person name="Lipzen A."/>
            <person name="Lundell T."/>
            <person name="Morin E."/>
            <person name="Murat C."/>
            <person name="Riley R."/>
            <person name="Ohm R."/>
            <person name="Sun H."/>
            <person name="Tunlid A."/>
            <person name="Henrissat B."/>
            <person name="Grigoriev I.V."/>
            <person name="Hibbett D.S."/>
            <person name="Martin F."/>
        </authorList>
    </citation>
    <scope>NUCLEOTIDE SEQUENCE [LARGE SCALE GENOMIC DNA]</scope>
    <source>
        <strain evidence="3">MUT 4182</strain>
    </source>
</reference>
<name>A0A0C3MHF3_9AGAM</name>
<sequence>MSIPGDGLNGLPSELICNIFRLVINFVDPRKELCRLMLVCRRWREYVEDSALLWTTISAYDGLPHMRRALKNSRGAMIDLNFPVSPSSTVNLEAFIVEAGPHIPRWRSLILALHSPPSWESALAPLTTTPAPNLQILKIFVVYSGHSISANPITLFGGAPAPSSLKDLTLHHIPVAVEPLSLSGLVLLSLIEVYTISTPQLLEILRGCPGLETLRLDNNPRLTAIESQASNIQPIELPTLVSLSLKRLDNGGTNCILSNIRIPNRRRVSIRADMRQVNARSTPFTSAITHIFHTTIPIADLPSSIIRVEATRDDECTIKFRNIELELVVDGEDRVRDILGWLADGLGSEAAECSVHLIHGWSRWDPVRLAAVPPPLVIKHLTISDSASDLFREALYIALARVPDPPSSDWFLPQIESLSLRFQTTESQKQLTSMLRNRYEGGKAELRCPMNLRFIELRGGPRPEGLVEEIKGITW</sequence>
<dbReference type="Proteomes" id="UP000054248">
    <property type="component" value="Unassembled WGS sequence"/>
</dbReference>
<dbReference type="AlphaFoldDB" id="A0A0C3MHF3"/>
<dbReference type="InterPro" id="IPR036047">
    <property type="entry name" value="F-box-like_dom_sf"/>
</dbReference>
<gene>
    <name evidence="2" type="ORF">M407DRAFT_18002</name>
</gene>
<accession>A0A0C3MHF3</accession>
<dbReference type="Pfam" id="PF12937">
    <property type="entry name" value="F-box-like"/>
    <property type="match status" value="1"/>
</dbReference>
<evidence type="ECO:0000259" key="1">
    <source>
        <dbReference type="SMART" id="SM00256"/>
    </source>
</evidence>
<proteinExistence type="predicted"/>
<dbReference type="PANTHER" id="PTHR38926">
    <property type="entry name" value="F-BOX DOMAIN CONTAINING PROTEIN, EXPRESSED"/>
    <property type="match status" value="1"/>
</dbReference>
<dbReference type="SUPFAM" id="SSF81383">
    <property type="entry name" value="F-box domain"/>
    <property type="match status" value="1"/>
</dbReference>
<keyword evidence="3" id="KW-1185">Reference proteome</keyword>
<dbReference type="EMBL" id="KN822950">
    <property type="protein sequence ID" value="KIO33137.1"/>
    <property type="molecule type" value="Genomic_DNA"/>
</dbReference>
<dbReference type="CDD" id="cd09917">
    <property type="entry name" value="F-box_SF"/>
    <property type="match status" value="1"/>
</dbReference>
<dbReference type="HOGENOM" id="CLU_034965_0_0_1"/>
<evidence type="ECO:0000313" key="3">
    <source>
        <dbReference type="Proteomes" id="UP000054248"/>
    </source>
</evidence>
<dbReference type="Gene3D" id="3.80.10.10">
    <property type="entry name" value="Ribonuclease Inhibitor"/>
    <property type="match status" value="1"/>
</dbReference>
<organism evidence="2 3">
    <name type="scientific">Tulasnella calospora MUT 4182</name>
    <dbReference type="NCBI Taxonomy" id="1051891"/>
    <lineage>
        <taxon>Eukaryota</taxon>
        <taxon>Fungi</taxon>
        <taxon>Dikarya</taxon>
        <taxon>Basidiomycota</taxon>
        <taxon>Agaricomycotina</taxon>
        <taxon>Agaricomycetes</taxon>
        <taxon>Cantharellales</taxon>
        <taxon>Tulasnellaceae</taxon>
        <taxon>Tulasnella</taxon>
    </lineage>
</organism>
<dbReference type="Gene3D" id="1.20.1280.50">
    <property type="match status" value="1"/>
</dbReference>
<dbReference type="InterPro" id="IPR001810">
    <property type="entry name" value="F-box_dom"/>
</dbReference>